<protein>
    <recommendedName>
        <fullName evidence="3">Cyclin C-terminal domain-containing protein</fullName>
    </recommendedName>
</protein>
<comment type="caution">
    <text evidence="4">The sequence shown here is derived from an EMBL/GenBank/DDBJ whole genome shotgun (WGS) entry which is preliminary data.</text>
</comment>
<accession>A0AA39ZT72</accession>
<reference evidence="4" key="1">
    <citation type="submission" date="2023-06" db="EMBL/GenBank/DDBJ databases">
        <title>Genome-scale phylogeny and comparative genomics of the fungal order Sordariales.</title>
        <authorList>
            <consortium name="Lawrence Berkeley National Laboratory"/>
            <person name="Hensen N."/>
            <person name="Bonometti L."/>
            <person name="Westerberg I."/>
            <person name="Brannstrom I.O."/>
            <person name="Guillou S."/>
            <person name="Cros-Aarteil S."/>
            <person name="Calhoun S."/>
            <person name="Haridas S."/>
            <person name="Kuo A."/>
            <person name="Mondo S."/>
            <person name="Pangilinan J."/>
            <person name="Riley R."/>
            <person name="LaButti K."/>
            <person name="Andreopoulos B."/>
            <person name="Lipzen A."/>
            <person name="Chen C."/>
            <person name="Yanf M."/>
            <person name="Daum C."/>
            <person name="Ng V."/>
            <person name="Clum A."/>
            <person name="Steindorff A."/>
            <person name="Ohm R."/>
            <person name="Martin F."/>
            <person name="Silar P."/>
            <person name="Natvig D."/>
            <person name="Lalanne C."/>
            <person name="Gautier V."/>
            <person name="Ament-velasquez S.L."/>
            <person name="Kruys A."/>
            <person name="Hutchinson M.I."/>
            <person name="Powell A.J."/>
            <person name="Barry K."/>
            <person name="Miller A.N."/>
            <person name="Grigoriev I.V."/>
            <person name="Debuchy R."/>
            <person name="Gladieux P."/>
            <person name="Thoren M.H."/>
            <person name="Johannesson H."/>
        </authorList>
    </citation>
    <scope>NUCLEOTIDE SEQUENCE</scope>
    <source>
        <strain evidence="4">SMH2392-1A</strain>
    </source>
</reference>
<keyword evidence="1" id="KW-0195">Cyclin</keyword>
<feature type="compositionally biased region" description="Low complexity" evidence="2">
    <location>
        <begin position="54"/>
        <end position="68"/>
    </location>
</feature>
<evidence type="ECO:0000313" key="5">
    <source>
        <dbReference type="Proteomes" id="UP001172101"/>
    </source>
</evidence>
<dbReference type="Proteomes" id="UP001172101">
    <property type="component" value="Unassembled WGS sequence"/>
</dbReference>
<dbReference type="Pfam" id="PF16899">
    <property type="entry name" value="Cyclin_C_2"/>
    <property type="match status" value="1"/>
</dbReference>
<feature type="compositionally biased region" description="Basic and acidic residues" evidence="2">
    <location>
        <begin position="338"/>
        <end position="360"/>
    </location>
</feature>
<dbReference type="AlphaFoldDB" id="A0AA39ZT72"/>
<sequence>MATEDARYRLSSQYRLCVPAFSYIWSFSRAELASLREKSNSLARASISERFSWASSSSDKNNNDWSASTSNANTPDPDGVSFRLPEFLTVADQSLMTTFYTTQLLGAGSATGLSDEICATAAAFFRRFYITNSIMTYSPQDMMTVALFFACKAEGWFTMVTDLKKQPVDILAGEFLFCQGIRFAIDVRHPFCPLIGARMELRRLGDIKEERIRAAEERAKSILRFSSLIMLAALSLADCELAKRLIQETFHYITSPATNGTLANGGDGAPNDSHQPKGQNKEAIIGQQIRDKVLGTIEACREMMAYEMPERSKEHWQSKKLKKCCDPDRSNLVALQRARREEAFKKGDSDNGDREGRGETVDDDDAAVFGEAARDAKIRKVAKGLDDPFGGPL</sequence>
<evidence type="ECO:0000313" key="4">
    <source>
        <dbReference type="EMBL" id="KAK0703214.1"/>
    </source>
</evidence>
<feature type="region of interest" description="Disordered" evidence="2">
    <location>
        <begin position="54"/>
        <end position="77"/>
    </location>
</feature>
<dbReference type="Gene3D" id="1.10.472.10">
    <property type="entry name" value="Cyclin-like"/>
    <property type="match status" value="1"/>
</dbReference>
<dbReference type="GeneID" id="85327651"/>
<keyword evidence="5" id="KW-1185">Reference proteome</keyword>
<gene>
    <name evidence="4" type="ORF">B0T26DRAFT_744213</name>
</gene>
<name>A0AA39ZT72_9PEZI</name>
<dbReference type="SUPFAM" id="SSF47954">
    <property type="entry name" value="Cyclin-like"/>
    <property type="match status" value="2"/>
</dbReference>
<dbReference type="InterPro" id="IPR036915">
    <property type="entry name" value="Cyclin-like_sf"/>
</dbReference>
<feature type="domain" description="Cyclin C-terminal" evidence="3">
    <location>
        <begin position="189"/>
        <end position="304"/>
    </location>
</feature>
<feature type="region of interest" description="Disordered" evidence="2">
    <location>
        <begin position="261"/>
        <end position="282"/>
    </location>
</feature>
<dbReference type="CDD" id="cd20524">
    <property type="entry name" value="CYCLIN_CCNH_rpt1"/>
    <property type="match status" value="1"/>
</dbReference>
<organism evidence="4 5">
    <name type="scientific">Lasiosphaeria miniovina</name>
    <dbReference type="NCBI Taxonomy" id="1954250"/>
    <lineage>
        <taxon>Eukaryota</taxon>
        <taxon>Fungi</taxon>
        <taxon>Dikarya</taxon>
        <taxon>Ascomycota</taxon>
        <taxon>Pezizomycotina</taxon>
        <taxon>Sordariomycetes</taxon>
        <taxon>Sordariomycetidae</taxon>
        <taxon>Sordariales</taxon>
        <taxon>Lasiosphaeriaceae</taxon>
        <taxon>Lasiosphaeria</taxon>
    </lineage>
</organism>
<evidence type="ECO:0000259" key="3">
    <source>
        <dbReference type="Pfam" id="PF16899"/>
    </source>
</evidence>
<proteinExistence type="predicted"/>
<dbReference type="GO" id="GO:0016538">
    <property type="term" value="F:cyclin-dependent protein serine/threonine kinase regulator activity"/>
    <property type="evidence" value="ECO:0007669"/>
    <property type="project" value="InterPro"/>
</dbReference>
<dbReference type="EMBL" id="JAUIRO010000008">
    <property type="protein sequence ID" value="KAK0703214.1"/>
    <property type="molecule type" value="Genomic_DNA"/>
</dbReference>
<dbReference type="PANTHER" id="PTHR10026">
    <property type="entry name" value="CYCLIN"/>
    <property type="match status" value="1"/>
</dbReference>
<evidence type="ECO:0000256" key="2">
    <source>
        <dbReference type="SAM" id="MobiDB-lite"/>
    </source>
</evidence>
<feature type="region of interest" description="Disordered" evidence="2">
    <location>
        <begin position="337"/>
        <end position="368"/>
    </location>
</feature>
<dbReference type="RefSeq" id="XP_060290073.1">
    <property type="nucleotide sequence ID" value="XM_060444381.1"/>
</dbReference>
<dbReference type="InterPro" id="IPR043198">
    <property type="entry name" value="Cyclin/Ssn8"/>
</dbReference>
<evidence type="ECO:0000256" key="1">
    <source>
        <dbReference type="ARBA" id="ARBA00023127"/>
    </source>
</evidence>
<dbReference type="InterPro" id="IPR031658">
    <property type="entry name" value="Cyclin_C_2"/>
</dbReference>
<dbReference type="GO" id="GO:0006357">
    <property type="term" value="P:regulation of transcription by RNA polymerase II"/>
    <property type="evidence" value="ECO:0007669"/>
    <property type="project" value="InterPro"/>
</dbReference>